<dbReference type="CDD" id="cd05561">
    <property type="entry name" value="Peptidases_S8_4"/>
    <property type="match status" value="1"/>
</dbReference>
<gene>
    <name evidence="9" type="ORF">TRL7639_01238</name>
</gene>
<evidence type="ECO:0000256" key="4">
    <source>
        <dbReference type="ARBA" id="ARBA00022825"/>
    </source>
</evidence>
<dbReference type="InterPro" id="IPR036852">
    <property type="entry name" value="Peptidase_S8/S53_dom_sf"/>
</dbReference>
<feature type="active site" description="Charge relay system" evidence="5">
    <location>
        <position position="246"/>
    </location>
</feature>
<dbReference type="PANTHER" id="PTHR43806">
    <property type="entry name" value="PEPTIDASE S8"/>
    <property type="match status" value="1"/>
</dbReference>
<feature type="active site" description="Charge relay system" evidence="5">
    <location>
        <position position="216"/>
    </location>
</feature>
<protein>
    <submittedName>
        <fullName evidence="9">Thermophilic serine proteinase</fullName>
        <ecNumber evidence="9">3.4.21.-</ecNumber>
    </submittedName>
</protein>
<dbReference type="Pfam" id="PF22148">
    <property type="entry name" value="Fervidolysin_NPro-like"/>
    <property type="match status" value="1"/>
</dbReference>
<proteinExistence type="inferred from homology"/>
<dbReference type="PROSITE" id="PS00137">
    <property type="entry name" value="SUBTILASE_HIS"/>
    <property type="match status" value="1"/>
</dbReference>
<dbReference type="Gene3D" id="3.40.50.200">
    <property type="entry name" value="Peptidase S8/S53 domain"/>
    <property type="match status" value="1"/>
</dbReference>
<feature type="active site" description="Charge relay system" evidence="5">
    <location>
        <position position="400"/>
    </location>
</feature>
<dbReference type="EC" id="3.4.21.-" evidence="9"/>
<keyword evidence="2 5" id="KW-0645">Protease</keyword>
<reference evidence="9 10" key="1">
    <citation type="submission" date="2017-03" db="EMBL/GenBank/DDBJ databases">
        <authorList>
            <person name="Afonso C.L."/>
            <person name="Miller P.J."/>
            <person name="Scott M.A."/>
            <person name="Spackman E."/>
            <person name="Goraichik I."/>
            <person name="Dimitrov K.M."/>
            <person name="Suarez D.L."/>
            <person name="Swayne D.E."/>
        </authorList>
    </citation>
    <scope>NUCLEOTIDE SEQUENCE [LARGE SCALE GENOMIC DNA]</scope>
    <source>
        <strain evidence="9 10">CECT 7639</strain>
    </source>
</reference>
<evidence type="ECO:0000256" key="6">
    <source>
        <dbReference type="SAM" id="MobiDB-lite"/>
    </source>
</evidence>
<sequence length="461" mass="47637">MLKSVTRKANRNVGVLVLAFAMALPGLVVLAEDGGGEAVEFRPSTKPAKPQREAKPARTTTRATTQKPAAAAPKPARRTQTRAPRVVETAPSGQPPAEETRFIANEVIVRFQLSSTSGARNRAVRSLGMTHLQGRTFFWPGVTVHRYRLSPGVDVRTVIERLEANAAVVNAQPNYLYTLQQSDGVRKLPQFGNDKVGLSEAHARTTGSNTRIAVVDTAVDGTHAEFSGARISSFDVSDGGGNVDPHGTSIAGILAANAKLTGVAPGAEVVSIAAFSKDASGNTVGNTWTILEATNIAHKEKVDILNMSFAGPADPLLKRAMEGAKKRNVLPVAAAGNEGPDAATLFPAGYEQVIAVTATDTENAVYANANTGDHVDIAAPGVGLLVLGNSSGFRTSSGTSLATAYISGIAALTLSANPGADYATLRALLENSATDLGTPGKDSVFGAGIPSAVVAISGLTN</sequence>
<feature type="domain" description="Peptidase S8/S53" evidence="7">
    <location>
        <begin position="207"/>
        <end position="448"/>
    </location>
</feature>
<evidence type="ECO:0000313" key="10">
    <source>
        <dbReference type="Proteomes" id="UP000193077"/>
    </source>
</evidence>
<keyword evidence="3 5" id="KW-0378">Hydrolase</keyword>
<evidence type="ECO:0000313" key="9">
    <source>
        <dbReference type="EMBL" id="SLN30189.1"/>
    </source>
</evidence>
<feature type="domain" description="Fervidolysin-like N-terminal prodomain" evidence="8">
    <location>
        <begin position="90"/>
        <end position="174"/>
    </location>
</feature>
<feature type="compositionally biased region" description="Low complexity" evidence="6">
    <location>
        <begin position="57"/>
        <end position="74"/>
    </location>
</feature>
<dbReference type="AlphaFoldDB" id="A0A1Y5S5E7"/>
<dbReference type="Proteomes" id="UP000193077">
    <property type="component" value="Unassembled WGS sequence"/>
</dbReference>
<keyword evidence="10" id="KW-1185">Reference proteome</keyword>
<organism evidence="9 10">
    <name type="scientific">Falsiruegeria litorea R37</name>
    <dbReference type="NCBI Taxonomy" id="1200284"/>
    <lineage>
        <taxon>Bacteria</taxon>
        <taxon>Pseudomonadati</taxon>
        <taxon>Pseudomonadota</taxon>
        <taxon>Alphaproteobacteria</taxon>
        <taxon>Rhodobacterales</taxon>
        <taxon>Roseobacteraceae</taxon>
        <taxon>Falsiruegeria</taxon>
    </lineage>
</organism>
<feature type="region of interest" description="Disordered" evidence="6">
    <location>
        <begin position="39"/>
        <end position="98"/>
    </location>
</feature>
<dbReference type="EMBL" id="FWFO01000001">
    <property type="protein sequence ID" value="SLN30189.1"/>
    <property type="molecule type" value="Genomic_DNA"/>
</dbReference>
<evidence type="ECO:0000256" key="1">
    <source>
        <dbReference type="ARBA" id="ARBA00011073"/>
    </source>
</evidence>
<evidence type="ECO:0000256" key="3">
    <source>
        <dbReference type="ARBA" id="ARBA00022801"/>
    </source>
</evidence>
<dbReference type="InterPro" id="IPR054399">
    <property type="entry name" value="Fervidolysin-like_N_prodom"/>
</dbReference>
<name>A0A1Y5S5E7_9RHOB</name>
<dbReference type="PROSITE" id="PS51892">
    <property type="entry name" value="SUBTILASE"/>
    <property type="match status" value="1"/>
</dbReference>
<keyword evidence="4 5" id="KW-0720">Serine protease</keyword>
<dbReference type="InterPro" id="IPR022398">
    <property type="entry name" value="Peptidase_S8_His-AS"/>
</dbReference>
<dbReference type="Pfam" id="PF00082">
    <property type="entry name" value="Peptidase_S8"/>
    <property type="match status" value="1"/>
</dbReference>
<evidence type="ECO:0000256" key="5">
    <source>
        <dbReference type="PROSITE-ProRule" id="PRU01240"/>
    </source>
</evidence>
<dbReference type="GO" id="GO:0006508">
    <property type="term" value="P:proteolysis"/>
    <property type="evidence" value="ECO:0007669"/>
    <property type="project" value="UniProtKB-KW"/>
</dbReference>
<dbReference type="InterPro" id="IPR015500">
    <property type="entry name" value="Peptidase_S8_subtilisin-rel"/>
</dbReference>
<dbReference type="PRINTS" id="PR00723">
    <property type="entry name" value="SUBTILISIN"/>
</dbReference>
<dbReference type="InterPro" id="IPR000209">
    <property type="entry name" value="Peptidase_S8/S53_dom"/>
</dbReference>
<dbReference type="InterPro" id="IPR050131">
    <property type="entry name" value="Peptidase_S8_subtilisin-like"/>
</dbReference>
<dbReference type="PANTHER" id="PTHR43806:SF11">
    <property type="entry name" value="CEREVISIN-RELATED"/>
    <property type="match status" value="1"/>
</dbReference>
<accession>A0A1Y5S5E7</accession>
<dbReference type="GO" id="GO:0004252">
    <property type="term" value="F:serine-type endopeptidase activity"/>
    <property type="evidence" value="ECO:0007669"/>
    <property type="project" value="UniProtKB-UniRule"/>
</dbReference>
<evidence type="ECO:0000259" key="8">
    <source>
        <dbReference type="Pfam" id="PF22148"/>
    </source>
</evidence>
<dbReference type="SUPFAM" id="SSF52743">
    <property type="entry name" value="Subtilisin-like"/>
    <property type="match status" value="1"/>
</dbReference>
<evidence type="ECO:0000256" key="2">
    <source>
        <dbReference type="ARBA" id="ARBA00022670"/>
    </source>
</evidence>
<evidence type="ECO:0000259" key="7">
    <source>
        <dbReference type="Pfam" id="PF00082"/>
    </source>
</evidence>
<comment type="similarity">
    <text evidence="1 5">Belongs to the peptidase S8 family.</text>
</comment>